<proteinExistence type="predicted"/>
<dbReference type="PROSITE" id="PS00383">
    <property type="entry name" value="TYR_PHOSPHATASE_1"/>
    <property type="match status" value="1"/>
</dbReference>
<evidence type="ECO:0000313" key="2">
    <source>
        <dbReference type="Proteomes" id="UP000192903"/>
    </source>
</evidence>
<dbReference type="Proteomes" id="UP000192903">
    <property type="component" value="Unassembled WGS sequence"/>
</dbReference>
<dbReference type="InterPro" id="IPR016130">
    <property type="entry name" value="Tyr_Pase_AS"/>
</dbReference>
<accession>A0A1X7FCQ0</accession>
<reference evidence="2" key="1">
    <citation type="submission" date="2017-04" db="EMBL/GenBank/DDBJ databases">
        <authorList>
            <person name="Varghese N."/>
            <person name="Submissions S."/>
        </authorList>
    </citation>
    <scope>NUCLEOTIDE SEQUENCE [LARGE SCALE GENOMIC DNA]</scope>
    <source>
        <strain evidence="2">B4P</strain>
    </source>
</reference>
<organism evidence="1 2">
    <name type="scientific">Xaviernesmea oryzae</name>
    <dbReference type="NCBI Taxonomy" id="464029"/>
    <lineage>
        <taxon>Bacteria</taxon>
        <taxon>Pseudomonadati</taxon>
        <taxon>Pseudomonadota</taxon>
        <taxon>Alphaproteobacteria</taxon>
        <taxon>Hyphomicrobiales</taxon>
        <taxon>Rhizobiaceae</taxon>
        <taxon>Rhizobium/Agrobacterium group</taxon>
        <taxon>Xaviernesmea</taxon>
    </lineage>
</organism>
<evidence type="ECO:0000313" key="1">
    <source>
        <dbReference type="EMBL" id="SMF50211.1"/>
    </source>
</evidence>
<evidence type="ECO:0008006" key="3">
    <source>
        <dbReference type="Google" id="ProtNLM"/>
    </source>
</evidence>
<dbReference type="InterPro" id="IPR029021">
    <property type="entry name" value="Prot-tyrosine_phosphatase-like"/>
</dbReference>
<sequence>MTAIVVCPLANIAEMAVKHRAREMVSLIAEKQDFHRPGVISADRHLKLAMNDIGFAGTGDLVAPSEAHVESLIAFMRGWDQSAPILIHCWMGVSRSPAAAVIAALSLHPDEDDFALAARLRAVAPHATPNARLIEIGDRMLGRGGRLVAAVKGIGRGAETDGRASFILPLKIPGQAGKLNFPNNLGLSLKA</sequence>
<keyword evidence="2" id="KW-1185">Reference proteome</keyword>
<dbReference type="AlphaFoldDB" id="A0A1X7FCQ0"/>
<dbReference type="STRING" id="464029.SAMN02982989_2722"/>
<dbReference type="EMBL" id="FXAF01000006">
    <property type="protein sequence ID" value="SMF50211.1"/>
    <property type="molecule type" value="Genomic_DNA"/>
</dbReference>
<dbReference type="SUPFAM" id="SSF52799">
    <property type="entry name" value="(Phosphotyrosine protein) phosphatases II"/>
    <property type="match status" value="1"/>
</dbReference>
<dbReference type="Gene3D" id="3.90.190.10">
    <property type="entry name" value="Protein tyrosine phosphatase superfamily"/>
    <property type="match status" value="1"/>
</dbReference>
<name>A0A1X7FCQ0_9HYPH</name>
<protein>
    <recommendedName>
        <fullName evidence="3">Protein tyrosine phosphatase</fullName>
    </recommendedName>
</protein>
<gene>
    <name evidence="1" type="ORF">SAMN02982989_2722</name>
</gene>
<dbReference type="RefSeq" id="WP_085422864.1">
    <property type="nucleotide sequence ID" value="NZ_FXAF01000006.1"/>
</dbReference>
<dbReference type="OrthoDB" id="9794527at2"/>